<evidence type="ECO:0000313" key="2">
    <source>
        <dbReference type="Proteomes" id="UP000001194"/>
    </source>
</evidence>
<dbReference type="Proteomes" id="UP000001194">
    <property type="component" value="Unassembled WGS sequence"/>
</dbReference>
<dbReference type="RefSeq" id="XP_001887938.1">
    <property type="nucleotide sequence ID" value="XM_001887903.1"/>
</dbReference>
<dbReference type="GeneID" id="6083583"/>
<reference evidence="1 2" key="1">
    <citation type="journal article" date="2008" name="Nature">
        <title>The genome of Laccaria bicolor provides insights into mycorrhizal symbiosis.</title>
        <authorList>
            <person name="Martin F."/>
            <person name="Aerts A."/>
            <person name="Ahren D."/>
            <person name="Brun A."/>
            <person name="Danchin E.G.J."/>
            <person name="Duchaussoy F."/>
            <person name="Gibon J."/>
            <person name="Kohler A."/>
            <person name="Lindquist E."/>
            <person name="Pereda V."/>
            <person name="Salamov A."/>
            <person name="Shapiro H.J."/>
            <person name="Wuyts J."/>
            <person name="Blaudez D."/>
            <person name="Buee M."/>
            <person name="Brokstein P."/>
            <person name="Canbaeck B."/>
            <person name="Cohen D."/>
            <person name="Courty P.E."/>
            <person name="Coutinho P.M."/>
            <person name="Delaruelle C."/>
            <person name="Detter J.C."/>
            <person name="Deveau A."/>
            <person name="DiFazio S."/>
            <person name="Duplessis S."/>
            <person name="Fraissinet-Tachet L."/>
            <person name="Lucic E."/>
            <person name="Frey-Klett P."/>
            <person name="Fourrey C."/>
            <person name="Feussner I."/>
            <person name="Gay G."/>
            <person name="Grimwood J."/>
            <person name="Hoegger P.J."/>
            <person name="Jain P."/>
            <person name="Kilaru S."/>
            <person name="Labbe J."/>
            <person name="Lin Y.C."/>
            <person name="Legue V."/>
            <person name="Le Tacon F."/>
            <person name="Marmeisse R."/>
            <person name="Melayah D."/>
            <person name="Montanini B."/>
            <person name="Muratet M."/>
            <person name="Nehls U."/>
            <person name="Niculita-Hirzel H."/>
            <person name="Oudot-Le Secq M.P."/>
            <person name="Peter M."/>
            <person name="Quesneville H."/>
            <person name="Rajashekar B."/>
            <person name="Reich M."/>
            <person name="Rouhier N."/>
            <person name="Schmutz J."/>
            <person name="Yin T."/>
            <person name="Chalot M."/>
            <person name="Henrissat B."/>
            <person name="Kuees U."/>
            <person name="Lucas S."/>
            <person name="Van de Peer Y."/>
            <person name="Podila G.K."/>
            <person name="Polle A."/>
            <person name="Pukkila P.J."/>
            <person name="Richardson P.M."/>
            <person name="Rouze P."/>
            <person name="Sanders I.R."/>
            <person name="Stajich J.E."/>
            <person name="Tunlid A."/>
            <person name="Tuskan G."/>
            <person name="Grigoriev I.V."/>
        </authorList>
    </citation>
    <scope>NUCLEOTIDE SEQUENCE [LARGE SCALE GENOMIC DNA]</scope>
    <source>
        <strain evidence="2">S238N-H82 / ATCC MYA-4686</strain>
    </source>
</reference>
<organism evidence="2">
    <name type="scientific">Laccaria bicolor (strain S238N-H82 / ATCC MYA-4686)</name>
    <name type="common">Bicoloured deceiver</name>
    <name type="synonym">Laccaria laccata var. bicolor</name>
    <dbReference type="NCBI Taxonomy" id="486041"/>
    <lineage>
        <taxon>Eukaryota</taxon>
        <taxon>Fungi</taxon>
        <taxon>Dikarya</taxon>
        <taxon>Basidiomycota</taxon>
        <taxon>Agaricomycotina</taxon>
        <taxon>Agaricomycetes</taxon>
        <taxon>Agaricomycetidae</taxon>
        <taxon>Agaricales</taxon>
        <taxon>Agaricineae</taxon>
        <taxon>Hydnangiaceae</taxon>
        <taxon>Laccaria</taxon>
    </lineage>
</organism>
<accession>B0DVI4</accession>
<dbReference type="AlphaFoldDB" id="B0DVI4"/>
<protein>
    <submittedName>
        <fullName evidence="1">Predicted protein</fullName>
    </submittedName>
</protein>
<name>B0DVI4_LACBS</name>
<dbReference type="InParanoid" id="B0DVI4"/>
<proteinExistence type="predicted"/>
<dbReference type="EMBL" id="DS547139">
    <property type="protein sequence ID" value="EDR01393.1"/>
    <property type="molecule type" value="Genomic_DNA"/>
</dbReference>
<dbReference type="HOGENOM" id="CLU_1214963_0_0_1"/>
<evidence type="ECO:0000313" key="1">
    <source>
        <dbReference type="EMBL" id="EDR01393.1"/>
    </source>
</evidence>
<sequence length="228" mass="25515">MFDGYKFFGYMTPELCTLLLDISEFGLVKPHSSTETPGLPVGPRFYMKYLSEIWFVLFVPGCRDGITGYSPEIPDIEDLDEDEDSYEEQEAEGIAREKALAEDYDAKLLAKLLTKTLKYLNLTAQWRKCAAPWKAESVEDELDKAKVNSAGIEGEFTAAEVKGTLKDEVVVEESSRVCRPRLGLRNATKWSPVISNSKSIAWRRGSVTIPTFLNLNFLSPQGPGIPPH</sequence>
<keyword evidence="2" id="KW-1185">Reference proteome</keyword>
<dbReference type="KEGG" id="lbc:LACBIDRAFT_333302"/>
<dbReference type="OrthoDB" id="10624938at2759"/>
<gene>
    <name evidence="1" type="ORF">LACBIDRAFT_333302</name>
</gene>